<reference evidence="3 4" key="1">
    <citation type="journal article" date="2016" name="Int. J. Syst. Evol. Microbiol.">
        <title>Oceanobacillus halophilus sp. nov., a novel moderately halophilic bacterium from a hypersaline lake.</title>
        <authorList>
            <person name="Amoozegar M.A."/>
            <person name="Bagheri M."/>
            <person name="Makhdoumi A."/>
            <person name="Nikou M.M."/>
            <person name="Fazeli S.A.S."/>
            <person name="Schumann P."/>
            <person name="Sproer C."/>
            <person name="Sanchez-Porro C."/>
            <person name="Ventosa A."/>
        </authorList>
    </citation>
    <scope>NUCLEOTIDE SEQUENCE [LARGE SCALE GENOMIC DNA]</scope>
    <source>
        <strain evidence="3 4">DSM 23996</strain>
    </source>
</reference>
<evidence type="ECO:0000313" key="4">
    <source>
        <dbReference type="Proteomes" id="UP000269301"/>
    </source>
</evidence>
<dbReference type="SUPFAM" id="SSF56281">
    <property type="entry name" value="Metallo-hydrolase/oxidoreductase"/>
    <property type="match status" value="1"/>
</dbReference>
<dbReference type="RefSeq" id="WP_121205046.1">
    <property type="nucleotide sequence ID" value="NZ_RBZP01000013.1"/>
</dbReference>
<dbReference type="AlphaFoldDB" id="A0A494ZY09"/>
<dbReference type="InterPro" id="IPR035681">
    <property type="entry name" value="ComA-like_MBL"/>
</dbReference>
<dbReference type="GO" id="GO:0016787">
    <property type="term" value="F:hydrolase activity"/>
    <property type="evidence" value="ECO:0007669"/>
    <property type="project" value="UniProtKB-KW"/>
</dbReference>
<dbReference type="InterPro" id="IPR036866">
    <property type="entry name" value="RibonucZ/Hydroxyglut_hydro"/>
</dbReference>
<dbReference type="SMART" id="SM00849">
    <property type="entry name" value="Lactamase_B"/>
    <property type="match status" value="1"/>
</dbReference>
<dbReference type="EMBL" id="RBZP01000013">
    <property type="protein sequence ID" value="RKQ31385.1"/>
    <property type="molecule type" value="Genomic_DNA"/>
</dbReference>
<protein>
    <submittedName>
        <fullName evidence="3">MBL fold metallo-hydrolase</fullName>
    </submittedName>
</protein>
<dbReference type="InterPro" id="IPR052159">
    <property type="entry name" value="Competence_DNA_uptake"/>
</dbReference>
<dbReference type="CDD" id="cd07731">
    <property type="entry name" value="ComA-like_MBL-fold"/>
    <property type="match status" value="1"/>
</dbReference>
<sequence length="286" mass="32435">MKKFQVAIILMLFITPIHSFAEPKPDMDVHFIDVGQGDSILIETPSGKTILIDGGPPEAGDKVVNYLKDKEIREIDLLIATHPDFDHIGGLVKVMKSIEVKQILDTGKVHLTRSFAKYVSEIRKQKIPTKIAKKNQRIRIDRELRIKVLNSQNDNNSNNESSIVLKISYDDIDFLLMGDVKMEQERSLMEKYDISADIIKVAHHGSDTSTSLAFLEYVKPQIAILTYRVGNDYGHPVERVIENLERIDANIYSTAAYGDVVIKTNGYDYFVFPKRSPSENILRKTS</sequence>
<comment type="caution">
    <text evidence="3">The sequence shown here is derived from an EMBL/GenBank/DDBJ whole genome shotgun (WGS) entry which is preliminary data.</text>
</comment>
<dbReference type="PANTHER" id="PTHR30619:SF7">
    <property type="entry name" value="BETA-LACTAMASE DOMAIN PROTEIN"/>
    <property type="match status" value="1"/>
</dbReference>
<dbReference type="PANTHER" id="PTHR30619">
    <property type="entry name" value="DNA INTERNALIZATION/COMPETENCE PROTEIN COMEC/REC2"/>
    <property type="match status" value="1"/>
</dbReference>
<dbReference type="Gene3D" id="3.60.15.10">
    <property type="entry name" value="Ribonuclease Z/Hydroxyacylglutathione hydrolase-like"/>
    <property type="match status" value="1"/>
</dbReference>
<organism evidence="3 4">
    <name type="scientific">Oceanobacillus halophilus</name>
    <dbReference type="NCBI Taxonomy" id="930130"/>
    <lineage>
        <taxon>Bacteria</taxon>
        <taxon>Bacillati</taxon>
        <taxon>Bacillota</taxon>
        <taxon>Bacilli</taxon>
        <taxon>Bacillales</taxon>
        <taxon>Bacillaceae</taxon>
        <taxon>Oceanobacillus</taxon>
    </lineage>
</organism>
<feature type="chain" id="PRO_5019744794" evidence="1">
    <location>
        <begin position="22"/>
        <end position="286"/>
    </location>
</feature>
<dbReference type="InterPro" id="IPR001279">
    <property type="entry name" value="Metallo-B-lactamas"/>
</dbReference>
<evidence type="ECO:0000259" key="2">
    <source>
        <dbReference type="SMART" id="SM00849"/>
    </source>
</evidence>
<proteinExistence type="predicted"/>
<feature type="signal peptide" evidence="1">
    <location>
        <begin position="1"/>
        <end position="21"/>
    </location>
</feature>
<name>A0A494ZY09_9BACI</name>
<dbReference type="OrthoDB" id="9761531at2"/>
<feature type="domain" description="Metallo-beta-lactamase" evidence="2">
    <location>
        <begin position="36"/>
        <end position="227"/>
    </location>
</feature>
<dbReference type="Proteomes" id="UP000269301">
    <property type="component" value="Unassembled WGS sequence"/>
</dbReference>
<gene>
    <name evidence="3" type="ORF">D8M06_14105</name>
</gene>
<evidence type="ECO:0000313" key="3">
    <source>
        <dbReference type="EMBL" id="RKQ31385.1"/>
    </source>
</evidence>
<keyword evidence="3" id="KW-0378">Hydrolase</keyword>
<keyword evidence="4" id="KW-1185">Reference proteome</keyword>
<evidence type="ECO:0000256" key="1">
    <source>
        <dbReference type="SAM" id="SignalP"/>
    </source>
</evidence>
<accession>A0A494ZY09</accession>
<dbReference type="Pfam" id="PF00753">
    <property type="entry name" value="Lactamase_B"/>
    <property type="match status" value="1"/>
</dbReference>
<keyword evidence="1" id="KW-0732">Signal</keyword>